<dbReference type="Proteomes" id="UP000278419">
    <property type="component" value="Chromosome"/>
</dbReference>
<dbReference type="GeneID" id="93964118"/>
<dbReference type="EMBL" id="LR134283">
    <property type="protein sequence ID" value="VED98587.1"/>
    <property type="molecule type" value="Genomic_DNA"/>
</dbReference>
<reference evidence="1 2" key="1">
    <citation type="submission" date="2018-12" db="EMBL/GenBank/DDBJ databases">
        <authorList>
            <consortium name="Pathogen Informatics"/>
        </authorList>
    </citation>
    <scope>NUCLEOTIDE SEQUENCE [LARGE SCALE GENOMIC DNA]</scope>
    <source>
        <strain evidence="1 2">NCTC10713</strain>
    </source>
</reference>
<name>A0A448AJL6_STRAP</name>
<dbReference type="AlphaFoldDB" id="A0A448AJL6"/>
<protein>
    <submittedName>
        <fullName evidence="1">Uncharacterized protein</fullName>
    </submittedName>
</protein>
<organism evidence="1 2">
    <name type="scientific">Streptococcus anginosus</name>
    <dbReference type="NCBI Taxonomy" id="1328"/>
    <lineage>
        <taxon>Bacteria</taxon>
        <taxon>Bacillati</taxon>
        <taxon>Bacillota</taxon>
        <taxon>Bacilli</taxon>
        <taxon>Lactobacillales</taxon>
        <taxon>Streptococcaceae</taxon>
        <taxon>Streptococcus</taxon>
        <taxon>Streptococcus anginosus group</taxon>
    </lineage>
</organism>
<sequence length="318" mass="37577">MQNNISCFEVLENLYKENTEFKNEFKQIIFDIAILKKYITYWQTYDFLTKFRDKILPKRFRGGSKGGFIEDYDSDNKMKEWKSFSAKGTTKFVISLVFQEIKGGSEEIKDMLKGGIEDFFQDKDSELNELLLSKEDEDLIRRCFKVVKKYENITKICNIRYSIFELSSEQLNHMKSYLLQFIMHSQDKNNFDLEYTALEEYLNQKNFLNLLEELTANLINSQNKSEAQKNIMGIMFLLAKVRIGITESSALQTREVTNDKGRKPLLNIPTKMNLNELSEENQKLQKELEVLLEPLLNSRFILNNLYEFYFECRGNLQI</sequence>
<gene>
    <name evidence="1" type="ORF">NCTC10713_01592</name>
</gene>
<dbReference type="RefSeq" id="WP_003030950.1">
    <property type="nucleotide sequence ID" value="NZ_AP018548.1"/>
</dbReference>
<evidence type="ECO:0000313" key="2">
    <source>
        <dbReference type="Proteomes" id="UP000278419"/>
    </source>
</evidence>
<proteinExistence type="predicted"/>
<evidence type="ECO:0000313" key="1">
    <source>
        <dbReference type="EMBL" id="VED98587.1"/>
    </source>
</evidence>
<accession>A0A448AJL6</accession>